<dbReference type="InterPro" id="IPR000407">
    <property type="entry name" value="GDA1_CD39_NTPase"/>
</dbReference>
<dbReference type="Proteomes" id="UP001630127">
    <property type="component" value="Unassembled WGS sequence"/>
</dbReference>
<dbReference type="Gene3D" id="3.30.420.40">
    <property type="match status" value="1"/>
</dbReference>
<evidence type="ECO:0000256" key="2">
    <source>
        <dbReference type="ARBA" id="ARBA00022801"/>
    </source>
</evidence>
<evidence type="ECO:0000313" key="3">
    <source>
        <dbReference type="EMBL" id="KAL3523183.1"/>
    </source>
</evidence>
<dbReference type="PANTHER" id="PTHR11782:SF83">
    <property type="entry name" value="GUANOSINE-DIPHOSPHATASE"/>
    <property type="match status" value="1"/>
</dbReference>
<dbReference type="PANTHER" id="PTHR11782">
    <property type="entry name" value="ADENOSINE/GUANOSINE DIPHOSPHATASE"/>
    <property type="match status" value="1"/>
</dbReference>
<sequence>MPKKPFIASVLISSCCILFFLKPIYSSPLNRKFSSHVLVSTEASQKKYAVIFDAGSTGSRVHVFHFDKNLDLLQIGEDFEFYEAIKPGLSSYADDPKAAAQSLKPLLEKAEALIPKDFSF</sequence>
<dbReference type="EMBL" id="JBJUIK010000007">
    <property type="protein sequence ID" value="KAL3523183.1"/>
    <property type="molecule type" value="Genomic_DNA"/>
</dbReference>
<dbReference type="AlphaFoldDB" id="A0ABD2ZV59"/>
<comment type="caution">
    <text evidence="3">The sequence shown here is derived from an EMBL/GenBank/DDBJ whole genome shotgun (WGS) entry which is preliminary data.</text>
</comment>
<dbReference type="PROSITE" id="PS51257">
    <property type="entry name" value="PROKAR_LIPOPROTEIN"/>
    <property type="match status" value="1"/>
</dbReference>
<evidence type="ECO:0000256" key="1">
    <source>
        <dbReference type="ARBA" id="ARBA00009283"/>
    </source>
</evidence>
<dbReference type="Pfam" id="PF01150">
    <property type="entry name" value="GDA1_CD39"/>
    <property type="match status" value="1"/>
</dbReference>
<evidence type="ECO:0008006" key="5">
    <source>
        <dbReference type="Google" id="ProtNLM"/>
    </source>
</evidence>
<comment type="similarity">
    <text evidence="1">Belongs to the GDA1/CD39 NTPase family.</text>
</comment>
<organism evidence="3 4">
    <name type="scientific">Cinchona calisaya</name>
    <dbReference type="NCBI Taxonomy" id="153742"/>
    <lineage>
        <taxon>Eukaryota</taxon>
        <taxon>Viridiplantae</taxon>
        <taxon>Streptophyta</taxon>
        <taxon>Embryophyta</taxon>
        <taxon>Tracheophyta</taxon>
        <taxon>Spermatophyta</taxon>
        <taxon>Magnoliopsida</taxon>
        <taxon>eudicotyledons</taxon>
        <taxon>Gunneridae</taxon>
        <taxon>Pentapetalae</taxon>
        <taxon>asterids</taxon>
        <taxon>lamiids</taxon>
        <taxon>Gentianales</taxon>
        <taxon>Rubiaceae</taxon>
        <taxon>Cinchonoideae</taxon>
        <taxon>Cinchoneae</taxon>
        <taxon>Cinchona</taxon>
    </lineage>
</organism>
<keyword evidence="2" id="KW-0378">Hydrolase</keyword>
<name>A0ABD2ZV59_9GENT</name>
<reference evidence="3 4" key="1">
    <citation type="submission" date="2024-11" db="EMBL/GenBank/DDBJ databases">
        <title>A near-complete genome assembly of Cinchona calisaya.</title>
        <authorList>
            <person name="Lian D.C."/>
            <person name="Zhao X.W."/>
            <person name="Wei L."/>
        </authorList>
    </citation>
    <scope>NUCLEOTIDE SEQUENCE [LARGE SCALE GENOMIC DNA]</scope>
    <source>
        <tissue evidence="3">Nenye</tissue>
    </source>
</reference>
<accession>A0ABD2ZV59</accession>
<dbReference type="GO" id="GO:0016787">
    <property type="term" value="F:hydrolase activity"/>
    <property type="evidence" value="ECO:0007669"/>
    <property type="project" value="UniProtKB-KW"/>
</dbReference>
<protein>
    <recommendedName>
        <fullName evidence="5">Apyrase</fullName>
    </recommendedName>
</protein>
<gene>
    <name evidence="3" type="ORF">ACH5RR_016017</name>
</gene>
<keyword evidence="4" id="KW-1185">Reference proteome</keyword>
<proteinExistence type="inferred from homology"/>
<evidence type="ECO:0000313" key="4">
    <source>
        <dbReference type="Proteomes" id="UP001630127"/>
    </source>
</evidence>